<dbReference type="GO" id="GO:0016787">
    <property type="term" value="F:hydrolase activity"/>
    <property type="evidence" value="ECO:0007669"/>
    <property type="project" value="UniProtKB-KW"/>
</dbReference>
<dbReference type="InterPro" id="IPR024775">
    <property type="entry name" value="DinB-like"/>
</dbReference>
<dbReference type="Proteomes" id="UP000007435">
    <property type="component" value="Chromosome"/>
</dbReference>
<dbReference type="STRING" id="649349.Lbys_1008"/>
<dbReference type="RefSeq" id="WP_013407789.1">
    <property type="nucleotide sequence ID" value="NC_014655.1"/>
</dbReference>
<name>E4RS86_LEAB4</name>
<organism evidence="2 3">
    <name type="scientific">Leadbetterella byssophila (strain DSM 17132 / JCM 16389 / KACC 11308 / NBRC 106382 / 4M15)</name>
    <dbReference type="NCBI Taxonomy" id="649349"/>
    <lineage>
        <taxon>Bacteria</taxon>
        <taxon>Pseudomonadati</taxon>
        <taxon>Bacteroidota</taxon>
        <taxon>Cytophagia</taxon>
        <taxon>Cytophagales</taxon>
        <taxon>Leadbetterellaceae</taxon>
        <taxon>Leadbetterella</taxon>
    </lineage>
</organism>
<accession>E4RS86</accession>
<dbReference type="HOGENOM" id="CLU_105789_1_0_10"/>
<sequence>MENLKYPIGPFDFERPYKVSDAAEAVAHLKSFPGQLIVRVKDLTDEQLALTYRPGGWSVRQILHHYPDSHLNLYTRLKFALTEDKPSIKGYNEALWATTPDYKGDIALPLSFLKAIHGKLVAIMEEMTEEQWMRTYFHMEYQKTFVLKDVVQLYKWHCDHHLAHIELALSTSK</sequence>
<dbReference type="Gene3D" id="1.20.120.450">
    <property type="entry name" value="dinb family like domain"/>
    <property type="match status" value="1"/>
</dbReference>
<dbReference type="KEGG" id="lby:Lbys_1008"/>
<reference evidence="2 3" key="2">
    <citation type="journal article" date="2011" name="Stand. Genomic Sci.">
        <title>Complete genome sequence of Leadbetterella byssophila type strain (4M15).</title>
        <authorList>
            <person name="Abt B."/>
            <person name="Teshima H."/>
            <person name="Lucas S."/>
            <person name="Lapidus A."/>
            <person name="Del Rio T.G."/>
            <person name="Nolan M."/>
            <person name="Tice H."/>
            <person name="Cheng J.F."/>
            <person name="Pitluck S."/>
            <person name="Liolios K."/>
            <person name="Pagani I."/>
            <person name="Ivanova N."/>
            <person name="Mavromatis K."/>
            <person name="Pati A."/>
            <person name="Tapia R."/>
            <person name="Han C."/>
            <person name="Goodwin L."/>
            <person name="Chen A."/>
            <person name="Palaniappan K."/>
            <person name="Land M."/>
            <person name="Hauser L."/>
            <person name="Chang Y.J."/>
            <person name="Jeffries C.D."/>
            <person name="Rohde M."/>
            <person name="Goker M."/>
            <person name="Tindall B.J."/>
            <person name="Detter J.C."/>
            <person name="Woyke T."/>
            <person name="Bristow J."/>
            <person name="Eisen J.A."/>
            <person name="Markowitz V."/>
            <person name="Hugenholtz P."/>
            <person name="Klenk H.P."/>
            <person name="Kyrpides N.C."/>
        </authorList>
    </citation>
    <scope>NUCLEOTIDE SEQUENCE [LARGE SCALE GENOMIC DNA]</scope>
    <source>
        <strain evidence="3">DSM 17132 / JCM 16389 / KACC 11308 / NBRC 106382 / 4M15</strain>
    </source>
</reference>
<dbReference type="OrthoDB" id="9796039at2"/>
<evidence type="ECO:0000313" key="2">
    <source>
        <dbReference type="EMBL" id="ADQ16738.1"/>
    </source>
</evidence>
<evidence type="ECO:0000259" key="1">
    <source>
        <dbReference type="Pfam" id="PF12867"/>
    </source>
</evidence>
<dbReference type="AlphaFoldDB" id="E4RS86"/>
<dbReference type="InterPro" id="IPR034660">
    <property type="entry name" value="DinB/YfiT-like"/>
</dbReference>
<protein>
    <submittedName>
        <fullName evidence="2">Metal-dependent hydrolase</fullName>
    </submittedName>
</protein>
<dbReference type="eggNOG" id="COG2318">
    <property type="taxonomic scope" value="Bacteria"/>
</dbReference>
<reference key="1">
    <citation type="submission" date="2010-11" db="EMBL/GenBank/DDBJ databases">
        <title>The complete genome of Leadbetterella byssophila DSM 17132.</title>
        <authorList>
            <consortium name="US DOE Joint Genome Institute (JGI-PGF)"/>
            <person name="Lucas S."/>
            <person name="Copeland A."/>
            <person name="Lapidus A."/>
            <person name="Glavina del Rio T."/>
            <person name="Dalin E."/>
            <person name="Tice H."/>
            <person name="Bruce D."/>
            <person name="Goodwin L."/>
            <person name="Pitluck S."/>
            <person name="Kyrpides N."/>
            <person name="Mavromatis K."/>
            <person name="Ivanova N."/>
            <person name="Teshima H."/>
            <person name="Brettin T."/>
            <person name="Detter J.C."/>
            <person name="Han C."/>
            <person name="Tapia R."/>
            <person name="Land M."/>
            <person name="Hauser L."/>
            <person name="Markowitz V."/>
            <person name="Cheng J.-F."/>
            <person name="Hugenholtz P."/>
            <person name="Woyke T."/>
            <person name="Wu D."/>
            <person name="Tindall B."/>
            <person name="Pomrenke H.G."/>
            <person name="Brambilla E."/>
            <person name="Klenk H.-P."/>
            <person name="Eisen J.A."/>
        </authorList>
    </citation>
    <scope>NUCLEOTIDE SEQUENCE [LARGE SCALE GENOMIC DNA]</scope>
    <source>
        <strain>DSM 17132</strain>
    </source>
</reference>
<evidence type="ECO:0000313" key="3">
    <source>
        <dbReference type="Proteomes" id="UP000007435"/>
    </source>
</evidence>
<dbReference type="SUPFAM" id="SSF109854">
    <property type="entry name" value="DinB/YfiT-like putative metalloenzymes"/>
    <property type="match status" value="1"/>
</dbReference>
<keyword evidence="2" id="KW-0378">Hydrolase</keyword>
<proteinExistence type="predicted"/>
<gene>
    <name evidence="2" type="ordered locus">Lbys_1008</name>
</gene>
<feature type="domain" description="DinB-like" evidence="1">
    <location>
        <begin position="36"/>
        <end position="165"/>
    </location>
</feature>
<dbReference type="Pfam" id="PF12867">
    <property type="entry name" value="DinB_2"/>
    <property type="match status" value="1"/>
</dbReference>
<dbReference type="NCBIfam" id="NF009807">
    <property type="entry name" value="PRK13291.1"/>
    <property type="match status" value="1"/>
</dbReference>
<dbReference type="EMBL" id="CP002305">
    <property type="protein sequence ID" value="ADQ16738.1"/>
    <property type="molecule type" value="Genomic_DNA"/>
</dbReference>
<keyword evidence="3" id="KW-1185">Reference proteome</keyword>